<dbReference type="PANTHER" id="PTHR33281:SF19">
    <property type="entry name" value="VOLTAGE-DEPENDENT ANION CHANNEL-FORMING PROTEIN YNEE"/>
    <property type="match status" value="1"/>
</dbReference>
<comment type="subcellular location">
    <subcellularLocation>
        <location evidence="1">Cell membrane</location>
        <topology evidence="1">Multi-pass membrane protein</topology>
    </subcellularLocation>
</comment>
<dbReference type="PANTHER" id="PTHR33281">
    <property type="entry name" value="UPF0187 PROTEIN YNEE"/>
    <property type="match status" value="1"/>
</dbReference>
<evidence type="ECO:0000313" key="9">
    <source>
        <dbReference type="EMBL" id="PXF43428.1"/>
    </source>
</evidence>
<dbReference type="InterPro" id="IPR044669">
    <property type="entry name" value="YneE/VCCN1/2-like"/>
</dbReference>
<keyword evidence="4 8" id="KW-0812">Transmembrane</keyword>
<evidence type="ECO:0000256" key="1">
    <source>
        <dbReference type="ARBA" id="ARBA00004651"/>
    </source>
</evidence>
<organism evidence="9 10">
    <name type="scientific">Gracilariopsis chorda</name>
    <dbReference type="NCBI Taxonomy" id="448386"/>
    <lineage>
        <taxon>Eukaryota</taxon>
        <taxon>Rhodophyta</taxon>
        <taxon>Florideophyceae</taxon>
        <taxon>Rhodymeniophycidae</taxon>
        <taxon>Gracilariales</taxon>
        <taxon>Gracilariaceae</taxon>
        <taxon>Gracilariopsis</taxon>
    </lineage>
</organism>
<evidence type="ECO:0000256" key="6">
    <source>
        <dbReference type="ARBA" id="ARBA00023065"/>
    </source>
</evidence>
<reference evidence="9 10" key="1">
    <citation type="journal article" date="2018" name="Mol. Biol. Evol.">
        <title>Analysis of the draft genome of the red seaweed Gracilariopsis chorda provides insights into genome size evolution in Rhodophyta.</title>
        <authorList>
            <person name="Lee J."/>
            <person name="Yang E.C."/>
            <person name="Graf L."/>
            <person name="Yang J.H."/>
            <person name="Qiu H."/>
            <person name="Zel Zion U."/>
            <person name="Chan C.X."/>
            <person name="Stephens T.G."/>
            <person name="Weber A.P.M."/>
            <person name="Boo G.H."/>
            <person name="Boo S.M."/>
            <person name="Kim K.M."/>
            <person name="Shin Y."/>
            <person name="Jung M."/>
            <person name="Lee S.J."/>
            <person name="Yim H.S."/>
            <person name="Lee J.H."/>
            <person name="Bhattacharya D."/>
            <person name="Yoon H.S."/>
        </authorList>
    </citation>
    <scope>NUCLEOTIDE SEQUENCE [LARGE SCALE GENOMIC DNA]</scope>
    <source>
        <strain evidence="9 10">SKKU-2015</strain>
        <tissue evidence="9">Whole body</tissue>
    </source>
</reference>
<evidence type="ECO:0000256" key="5">
    <source>
        <dbReference type="ARBA" id="ARBA00022989"/>
    </source>
</evidence>
<feature type="transmembrane region" description="Helical" evidence="8">
    <location>
        <begin position="20"/>
        <end position="38"/>
    </location>
</feature>
<sequence>MPAPYPYIGLPFSLVESSGWITIAIISIASYGIIGIVTKAAELEDPFGTDYNDLPLERFVKEIQGNIARAFEGYFVPNGTTVRKADERELRSRPSYWLHSLK</sequence>
<protein>
    <submittedName>
        <fullName evidence="9">Uncharacterized protein</fullName>
    </submittedName>
</protein>
<dbReference type="EMBL" id="NBIV01000125">
    <property type="protein sequence ID" value="PXF43428.1"/>
    <property type="molecule type" value="Genomic_DNA"/>
</dbReference>
<dbReference type="OrthoDB" id="1368at2759"/>
<keyword evidence="10" id="KW-1185">Reference proteome</keyword>
<name>A0A2V3IMX7_9FLOR</name>
<evidence type="ECO:0000256" key="7">
    <source>
        <dbReference type="ARBA" id="ARBA00023136"/>
    </source>
</evidence>
<proteinExistence type="predicted"/>
<evidence type="ECO:0000256" key="8">
    <source>
        <dbReference type="SAM" id="Phobius"/>
    </source>
</evidence>
<evidence type="ECO:0000256" key="4">
    <source>
        <dbReference type="ARBA" id="ARBA00022692"/>
    </source>
</evidence>
<keyword evidence="5 8" id="KW-1133">Transmembrane helix</keyword>
<dbReference type="AlphaFoldDB" id="A0A2V3IMX7"/>
<keyword evidence="3" id="KW-1003">Cell membrane</keyword>
<dbReference type="Proteomes" id="UP000247409">
    <property type="component" value="Unassembled WGS sequence"/>
</dbReference>
<evidence type="ECO:0000256" key="3">
    <source>
        <dbReference type="ARBA" id="ARBA00022475"/>
    </source>
</evidence>
<accession>A0A2V3IMX7</accession>
<keyword evidence="7 8" id="KW-0472">Membrane</keyword>
<evidence type="ECO:0000256" key="2">
    <source>
        <dbReference type="ARBA" id="ARBA00022448"/>
    </source>
</evidence>
<gene>
    <name evidence="9" type="ORF">BWQ96_06818</name>
</gene>
<comment type="caution">
    <text evidence="9">The sequence shown here is derived from an EMBL/GenBank/DDBJ whole genome shotgun (WGS) entry which is preliminary data.</text>
</comment>
<evidence type="ECO:0000313" key="10">
    <source>
        <dbReference type="Proteomes" id="UP000247409"/>
    </source>
</evidence>
<dbReference type="Pfam" id="PF25539">
    <property type="entry name" value="Bestrophin_2"/>
    <property type="match status" value="1"/>
</dbReference>
<keyword evidence="6" id="KW-0406">Ion transport</keyword>
<keyword evidence="2" id="KW-0813">Transport</keyword>
<dbReference type="GO" id="GO:0005254">
    <property type="term" value="F:chloride channel activity"/>
    <property type="evidence" value="ECO:0007669"/>
    <property type="project" value="InterPro"/>
</dbReference>
<dbReference type="GO" id="GO:0005886">
    <property type="term" value="C:plasma membrane"/>
    <property type="evidence" value="ECO:0007669"/>
    <property type="project" value="UniProtKB-SubCell"/>
</dbReference>